<feature type="domain" description="HTH marR-type" evidence="1">
    <location>
        <begin position="6"/>
        <end position="142"/>
    </location>
</feature>
<evidence type="ECO:0000259" key="1">
    <source>
        <dbReference type="PROSITE" id="PS50995"/>
    </source>
</evidence>
<evidence type="ECO:0000313" key="2">
    <source>
        <dbReference type="EMBL" id="QEA05805.1"/>
    </source>
</evidence>
<dbReference type="EMBL" id="MN079111">
    <property type="protein sequence ID" value="QEA05805.1"/>
    <property type="molecule type" value="Genomic_DNA"/>
</dbReference>
<gene>
    <name evidence="2" type="ORF">KBTEX_02130</name>
</gene>
<reference evidence="2" key="1">
    <citation type="submission" date="2019-06" db="EMBL/GenBank/DDBJ databases">
        <authorList>
            <person name="Murdoch R.W."/>
            <person name="Fathepure B."/>
        </authorList>
    </citation>
    <scope>NUCLEOTIDE SEQUENCE</scope>
</reference>
<name>A0A5B8RG35_9ZZZZ</name>
<dbReference type="AlphaFoldDB" id="A0A5B8RG35"/>
<dbReference type="PANTHER" id="PTHR33164">
    <property type="entry name" value="TRANSCRIPTIONAL REGULATOR, MARR FAMILY"/>
    <property type="match status" value="1"/>
</dbReference>
<dbReference type="SUPFAM" id="SSF46785">
    <property type="entry name" value="Winged helix' DNA-binding domain"/>
    <property type="match status" value="1"/>
</dbReference>
<organism evidence="2">
    <name type="scientific">uncultured organism</name>
    <dbReference type="NCBI Taxonomy" id="155900"/>
    <lineage>
        <taxon>unclassified sequences</taxon>
        <taxon>environmental samples</taxon>
    </lineage>
</organism>
<dbReference type="InterPro" id="IPR039422">
    <property type="entry name" value="MarR/SlyA-like"/>
</dbReference>
<accession>A0A5B8RG35</accession>
<dbReference type="InterPro" id="IPR000835">
    <property type="entry name" value="HTH_MarR-typ"/>
</dbReference>
<dbReference type="PROSITE" id="PS50995">
    <property type="entry name" value="HTH_MARR_2"/>
    <property type="match status" value="1"/>
</dbReference>
<dbReference type="PANTHER" id="PTHR33164:SF43">
    <property type="entry name" value="HTH-TYPE TRANSCRIPTIONAL REPRESSOR YETL"/>
    <property type="match status" value="1"/>
</dbReference>
<dbReference type="SMART" id="SM00347">
    <property type="entry name" value="HTH_MARR"/>
    <property type="match status" value="1"/>
</dbReference>
<dbReference type="GO" id="GO:0006950">
    <property type="term" value="P:response to stress"/>
    <property type="evidence" value="ECO:0007669"/>
    <property type="project" value="TreeGrafter"/>
</dbReference>
<protein>
    <recommendedName>
        <fullName evidence="1">HTH marR-type domain-containing protein</fullName>
    </recommendedName>
</protein>
<dbReference type="Pfam" id="PF12802">
    <property type="entry name" value="MarR_2"/>
    <property type="match status" value="1"/>
</dbReference>
<sequence>MPGSSVERITETVLAVFRAHGRLIEWGDSFVAPLGLTSARWQMLGALALAGEALTTPRIADAMGVSRQGARKQLQRLAAEGLVVERPNPGHRRSPLYALTPRGESAYAAAEAQWREHAARLAGHLDEADLRAALRVLSLLETAHGPAATAVGAGGS</sequence>
<dbReference type="Gene3D" id="1.10.10.10">
    <property type="entry name" value="Winged helix-like DNA-binding domain superfamily/Winged helix DNA-binding domain"/>
    <property type="match status" value="1"/>
</dbReference>
<dbReference type="InterPro" id="IPR036390">
    <property type="entry name" value="WH_DNA-bd_sf"/>
</dbReference>
<dbReference type="InterPro" id="IPR036388">
    <property type="entry name" value="WH-like_DNA-bd_sf"/>
</dbReference>
<proteinExistence type="predicted"/>
<dbReference type="GO" id="GO:0003700">
    <property type="term" value="F:DNA-binding transcription factor activity"/>
    <property type="evidence" value="ECO:0007669"/>
    <property type="project" value="InterPro"/>
</dbReference>